<keyword evidence="2" id="KW-1185">Reference proteome</keyword>
<organism evidence="1 2">
    <name type="scientific">Senna tora</name>
    <dbReference type="NCBI Taxonomy" id="362788"/>
    <lineage>
        <taxon>Eukaryota</taxon>
        <taxon>Viridiplantae</taxon>
        <taxon>Streptophyta</taxon>
        <taxon>Embryophyta</taxon>
        <taxon>Tracheophyta</taxon>
        <taxon>Spermatophyta</taxon>
        <taxon>Magnoliopsida</taxon>
        <taxon>eudicotyledons</taxon>
        <taxon>Gunneridae</taxon>
        <taxon>Pentapetalae</taxon>
        <taxon>rosids</taxon>
        <taxon>fabids</taxon>
        <taxon>Fabales</taxon>
        <taxon>Fabaceae</taxon>
        <taxon>Caesalpinioideae</taxon>
        <taxon>Cassia clade</taxon>
        <taxon>Senna</taxon>
    </lineage>
</organism>
<comment type="caution">
    <text evidence="1">The sequence shown here is derived from an EMBL/GenBank/DDBJ whole genome shotgun (WGS) entry which is preliminary data.</text>
</comment>
<dbReference type="EMBL" id="JAAIUW010000005">
    <property type="protein sequence ID" value="KAF7831061.1"/>
    <property type="molecule type" value="Genomic_DNA"/>
</dbReference>
<protein>
    <submittedName>
        <fullName evidence="1">Uncharacterized protein</fullName>
    </submittedName>
</protein>
<reference evidence="1" key="1">
    <citation type="submission" date="2020-09" db="EMBL/GenBank/DDBJ databases">
        <title>Genome-Enabled Discovery of Anthraquinone Biosynthesis in Senna tora.</title>
        <authorList>
            <person name="Kang S.-H."/>
            <person name="Pandey R.P."/>
            <person name="Lee C.-M."/>
            <person name="Sim J.-S."/>
            <person name="Jeong J.-T."/>
            <person name="Choi B.-S."/>
            <person name="Jung M."/>
            <person name="Ginzburg D."/>
            <person name="Zhao K."/>
            <person name="Won S.Y."/>
            <person name="Oh T.-J."/>
            <person name="Yu Y."/>
            <person name="Kim N.-H."/>
            <person name="Lee O.R."/>
            <person name="Lee T.-H."/>
            <person name="Bashyal P."/>
            <person name="Kim T.-S."/>
            <person name="Lee W.-H."/>
            <person name="Kawkins C."/>
            <person name="Kim C.-K."/>
            <person name="Kim J.S."/>
            <person name="Ahn B.O."/>
            <person name="Rhee S.Y."/>
            <person name="Sohng J.K."/>
        </authorList>
    </citation>
    <scope>NUCLEOTIDE SEQUENCE</scope>
    <source>
        <tissue evidence="1">Leaf</tissue>
    </source>
</reference>
<dbReference type="AlphaFoldDB" id="A0A834U1S9"/>
<accession>A0A834U1S9</accession>
<proteinExistence type="predicted"/>
<evidence type="ECO:0000313" key="2">
    <source>
        <dbReference type="Proteomes" id="UP000634136"/>
    </source>
</evidence>
<dbReference type="Proteomes" id="UP000634136">
    <property type="component" value="Unassembled WGS sequence"/>
</dbReference>
<name>A0A834U1S9_9FABA</name>
<evidence type="ECO:0000313" key="1">
    <source>
        <dbReference type="EMBL" id="KAF7831061.1"/>
    </source>
</evidence>
<sequence>MQSADFEYYNLGQNSCWQEGERERERGIEYTDLFQLEGDDEDEDEASGTKRMKRELRSAIERHKFRKAPVAICV</sequence>
<gene>
    <name evidence="1" type="ORF">G2W53_013394</name>
</gene>